<reference evidence="4 5" key="1">
    <citation type="submission" date="2018-08" db="EMBL/GenBank/DDBJ databases">
        <title>Draft genome sequence of Pseudoalteromonas donghaensis HJ51.</title>
        <authorList>
            <person name="Oh J."/>
            <person name="Roh D."/>
        </authorList>
    </citation>
    <scope>NUCLEOTIDE SEQUENCE [LARGE SCALE GENOMIC DNA]</scope>
    <source>
        <strain evidence="4 5">HJ51</strain>
        <plasmid evidence="4 5">unnamed2</plasmid>
    </source>
</reference>
<dbReference type="GO" id="GO:0005737">
    <property type="term" value="C:cytoplasm"/>
    <property type="evidence" value="ECO:0007669"/>
    <property type="project" value="InterPro"/>
</dbReference>
<protein>
    <recommendedName>
        <fullName evidence="6">DNA replication terminus site-binding protein</fullName>
    </recommendedName>
</protein>
<keyword evidence="2" id="KW-0235">DNA replication</keyword>
<evidence type="ECO:0000313" key="5">
    <source>
        <dbReference type="Proteomes" id="UP000264605"/>
    </source>
</evidence>
<evidence type="ECO:0008006" key="6">
    <source>
        <dbReference type="Google" id="ProtNLM"/>
    </source>
</evidence>
<dbReference type="InterPro" id="IPR008865">
    <property type="entry name" value="DNA_replication_term_site-bd"/>
</dbReference>
<dbReference type="KEGG" id="pdj:D0907_19905"/>
<sequence>MSLYNDVEFAFNQLVSATEALNQFLHECELVHAECYKLPPSAGDISDTSGWELVTPEKHIGFTALSMATGAFSRFTPDYNHSPKYPFRLPGFIQLAPSHYQLASQLVDACNLQKVIIKELINSSKLNQSQKRDLIQSICPNAITLQIYRLIKAADGPVKRVGFTWCNKNSMRTINKDEFLTYLAGSKDNPPSGKTRAEWAPWVDKEIELVKAKPGEFIKIKRPLPITPKLNISFKDDTNTVMFYGHTPTIVFGEQACKVSPLKSYIKAKSTSKTEHYNYLIKRLYVINETC</sequence>
<dbReference type="SUPFAM" id="SSF56596">
    <property type="entry name" value="Replication terminator protein (Tus)"/>
    <property type="match status" value="1"/>
</dbReference>
<dbReference type="GO" id="GO:0003677">
    <property type="term" value="F:DNA binding"/>
    <property type="evidence" value="ECO:0007669"/>
    <property type="project" value="UniProtKB-KW"/>
</dbReference>
<keyword evidence="1" id="KW-0963">Cytoplasm</keyword>
<dbReference type="GO" id="GO:0006274">
    <property type="term" value="P:DNA replication termination"/>
    <property type="evidence" value="ECO:0007669"/>
    <property type="project" value="InterPro"/>
</dbReference>
<name>A0AAD0S3P5_9GAMM</name>
<dbReference type="Gene3D" id="3.50.14.10">
    <property type="entry name" value="Replication terminator Tus, domain 1 superfamily/Replication terminator Tus"/>
    <property type="match status" value="1"/>
</dbReference>
<organism evidence="4 5">
    <name type="scientific">Pseudoalteromonas lipolytica</name>
    <dbReference type="NCBI Taxonomy" id="570156"/>
    <lineage>
        <taxon>Bacteria</taxon>
        <taxon>Pseudomonadati</taxon>
        <taxon>Pseudomonadota</taxon>
        <taxon>Gammaproteobacteria</taxon>
        <taxon>Alteromonadales</taxon>
        <taxon>Pseudoalteromonadaceae</taxon>
        <taxon>Pseudoalteromonas</taxon>
    </lineage>
</organism>
<evidence type="ECO:0000256" key="1">
    <source>
        <dbReference type="ARBA" id="ARBA00022490"/>
    </source>
</evidence>
<evidence type="ECO:0000256" key="3">
    <source>
        <dbReference type="ARBA" id="ARBA00023125"/>
    </source>
</evidence>
<keyword evidence="4" id="KW-0614">Plasmid</keyword>
<dbReference type="GeneID" id="99507754"/>
<dbReference type="InterPro" id="IPR036384">
    <property type="entry name" value="Tus_sf"/>
</dbReference>
<dbReference type="Pfam" id="PF05472">
    <property type="entry name" value="Ter"/>
    <property type="match status" value="1"/>
</dbReference>
<dbReference type="AlphaFoldDB" id="A0AAD0S3P5"/>
<accession>A0AAD0S3P5</accession>
<evidence type="ECO:0000256" key="2">
    <source>
        <dbReference type="ARBA" id="ARBA00022705"/>
    </source>
</evidence>
<dbReference type="Proteomes" id="UP000264605">
    <property type="component" value="Plasmid unnamed2"/>
</dbReference>
<geneLocation type="plasmid" evidence="4 5">
    <name>unnamed2</name>
</geneLocation>
<dbReference type="InterPro" id="IPR036381">
    <property type="entry name" value="Tus_dom1"/>
</dbReference>
<keyword evidence="3" id="KW-0238">DNA-binding</keyword>
<dbReference type="EMBL" id="CP032092">
    <property type="protein sequence ID" value="AXV67605.1"/>
    <property type="molecule type" value="Genomic_DNA"/>
</dbReference>
<dbReference type="Gene3D" id="3.30.54.10">
    <property type="match status" value="1"/>
</dbReference>
<dbReference type="RefSeq" id="WP_118845318.1">
    <property type="nucleotide sequence ID" value="NZ_CP032092.1"/>
</dbReference>
<proteinExistence type="predicted"/>
<evidence type="ECO:0000313" key="4">
    <source>
        <dbReference type="EMBL" id="AXV67605.1"/>
    </source>
</evidence>
<gene>
    <name evidence="4" type="ORF">D0907_19905</name>
</gene>